<gene>
    <name evidence="2" type="ORF">TRICI_002996</name>
</gene>
<keyword evidence="3" id="KW-1185">Reference proteome</keyword>
<reference evidence="2" key="1">
    <citation type="journal article" date="2019" name="G3 (Bethesda)">
        <title>Genome Assemblies of Two Rare Opportunistic Yeast Pathogens: Diutina rugosa (syn. Candida rugosa) and Trichomonascus ciferrii (syn. Candida ciferrii).</title>
        <authorList>
            <person name="Mixao V."/>
            <person name="Saus E."/>
            <person name="Hansen A.P."/>
            <person name="Lass-Florl C."/>
            <person name="Gabaldon T."/>
        </authorList>
    </citation>
    <scope>NUCLEOTIDE SEQUENCE</scope>
    <source>
        <strain evidence="2">CBS 4856</strain>
    </source>
</reference>
<evidence type="ECO:0000313" key="3">
    <source>
        <dbReference type="Proteomes" id="UP000761534"/>
    </source>
</evidence>
<dbReference type="Proteomes" id="UP000761534">
    <property type="component" value="Unassembled WGS sequence"/>
</dbReference>
<feature type="region of interest" description="Disordered" evidence="1">
    <location>
        <begin position="1"/>
        <end position="46"/>
    </location>
</feature>
<dbReference type="VEuPathDB" id="FungiDB:TRICI_002996"/>
<proteinExistence type="predicted"/>
<dbReference type="EMBL" id="SWFS01000209">
    <property type="protein sequence ID" value="KAA8914099.1"/>
    <property type="molecule type" value="Genomic_DNA"/>
</dbReference>
<organism evidence="2 3">
    <name type="scientific">Trichomonascus ciferrii</name>
    <dbReference type="NCBI Taxonomy" id="44093"/>
    <lineage>
        <taxon>Eukaryota</taxon>
        <taxon>Fungi</taxon>
        <taxon>Dikarya</taxon>
        <taxon>Ascomycota</taxon>
        <taxon>Saccharomycotina</taxon>
        <taxon>Dipodascomycetes</taxon>
        <taxon>Dipodascales</taxon>
        <taxon>Trichomonascaceae</taxon>
        <taxon>Trichomonascus</taxon>
        <taxon>Trichomonascus ciferrii complex</taxon>
    </lineage>
</organism>
<comment type="caution">
    <text evidence="2">The sequence shown here is derived from an EMBL/GenBank/DDBJ whole genome shotgun (WGS) entry which is preliminary data.</text>
</comment>
<protein>
    <submittedName>
        <fullName evidence="2">Uncharacterized protein</fullName>
    </submittedName>
</protein>
<evidence type="ECO:0000313" key="2">
    <source>
        <dbReference type="EMBL" id="KAA8914099.1"/>
    </source>
</evidence>
<sequence length="480" mass="54788">MLNLAESDAVGASGWSSQGAGGSDIPPGASEPEGNGVSSQGEQSLYYAPASELARDRVVAGEEPELREADTESQHYWTENANLRNHLLRNIGKPGKPAFRDLVPRFLAVAYRAEDEIKRMRDEQAKICELYRQATEDQVERAQIAQKEAERARQYAEMKASNLERCLRSHDSRISEIETKLRTSVVKEEHSPEPEKPKSESHVDVTKDEKPVNKTSNFGEMVSYASKITWLPPDIHNENYMRKHYPDYLNKKLNNKAPPDIKDVGRITSIHVDFEKYLFDLQCRLITRKVGYYNWHLVLANLVDYESLPELYEQLCGVTNWGDACLVCLNQSPLPPYELYYNRMERLLHTFPKEGETFKTFRYRYTTNARGMEEFCPPYLQRMFLDTTLSRYSSLREKVRVMHEEEAAAYNSNGRVPSISEHLDNLEVAIGAWYVFPKTPVLSPLEDAIIGQGYSAYPRRPGTTVLNNVQASPSAGGEFW</sequence>
<name>A0A642V4V1_9ASCO</name>
<dbReference type="AlphaFoldDB" id="A0A642V4V1"/>
<feature type="compositionally biased region" description="Low complexity" evidence="1">
    <location>
        <begin position="9"/>
        <end position="18"/>
    </location>
</feature>
<evidence type="ECO:0000256" key="1">
    <source>
        <dbReference type="SAM" id="MobiDB-lite"/>
    </source>
</evidence>
<feature type="region of interest" description="Disordered" evidence="1">
    <location>
        <begin position="179"/>
        <end position="212"/>
    </location>
</feature>
<accession>A0A642V4V1</accession>